<dbReference type="GeneID" id="8746337"/>
<organismHost>
    <name type="scientific">Acanthamoeba</name>
    <dbReference type="NCBI Taxonomy" id="5754"/>
</organismHost>
<evidence type="ECO:0000313" key="1">
    <source>
        <dbReference type="EMBL" id="ADB03885.1"/>
    </source>
</evidence>
<gene>
    <name evidence="1" type="ORF">MAR_ORF100</name>
</gene>
<evidence type="ECO:0000313" key="2">
    <source>
        <dbReference type="Proteomes" id="UP000029780"/>
    </source>
</evidence>
<protein>
    <submittedName>
        <fullName evidence="1">Uncharacterized protein</fullName>
    </submittedName>
</protein>
<dbReference type="EMBL" id="GU071086">
    <property type="protein sequence ID" value="ADB03885.1"/>
    <property type="molecule type" value="Genomic_DNA"/>
</dbReference>
<sequence length="111" mass="12644">MQEDIFIFDGKRHVSEDGSTIYLGVERWFLDDVAKHLWEEHGESLKWREVGTEGFVAFIDEKKGYIQGELEDISSVQVFSAGTSLPISFKGEKSRGAEEVIVNHLFNVTFC</sequence>
<accession>D2XAA8</accession>
<dbReference type="KEGG" id="vg:8746337"/>
<organism evidence="1 2">
    <name type="scientific">Marseillevirus marseillevirus</name>
    <name type="common">GBM</name>
    <dbReference type="NCBI Taxonomy" id="694581"/>
    <lineage>
        <taxon>Viruses</taxon>
        <taxon>Varidnaviria</taxon>
        <taxon>Bamfordvirae</taxon>
        <taxon>Nucleocytoviricota</taxon>
        <taxon>Megaviricetes</taxon>
        <taxon>Pimascovirales</taxon>
        <taxon>Pimascovirales incertae sedis</taxon>
        <taxon>Marseilleviridae</taxon>
        <taxon>Marseillevirus</taxon>
        <taxon>Marseillevirus massiliense</taxon>
    </lineage>
</organism>
<proteinExistence type="predicted"/>
<dbReference type="Proteomes" id="UP000029780">
    <property type="component" value="Segment"/>
</dbReference>
<reference evidence="1 2" key="1">
    <citation type="journal article" date="2009" name="Proc. Natl. Acad. Sci. U.S.A.">
        <title>Giant Marseillevirus highlights the role of amoebae as a melting pot in emergence of chimeric microorganisms.</title>
        <authorList>
            <person name="Boyer M."/>
            <person name="Yutin N."/>
            <person name="Pagnier I."/>
            <person name="Barrassi L."/>
            <person name="Fournous G."/>
            <person name="Espinosa L."/>
            <person name="Robert C."/>
            <person name="Azza S."/>
            <person name="Sun S."/>
            <person name="Rossmann M.G."/>
            <person name="Suzan-Monti M."/>
            <person name="La Scola B."/>
            <person name="Koonin E.V."/>
            <person name="Raoult D."/>
        </authorList>
    </citation>
    <scope>NUCLEOTIDE SEQUENCE [LARGE SCALE GENOMIC DNA]</scope>
    <source>
        <strain evidence="1 2">T19</strain>
    </source>
</reference>
<dbReference type="OrthoDB" id="25016at10239"/>
<dbReference type="RefSeq" id="YP_003406847.1">
    <property type="nucleotide sequence ID" value="NC_013756.1"/>
</dbReference>
<keyword evidence="2" id="KW-1185">Reference proteome</keyword>
<name>D2XAA8_GBMV</name>